<keyword evidence="11" id="KW-1185">Reference proteome</keyword>
<accession>A0ABN1Q012</accession>
<evidence type="ECO:0000256" key="1">
    <source>
        <dbReference type="ARBA" id="ARBA00004429"/>
    </source>
</evidence>
<evidence type="ECO:0000256" key="2">
    <source>
        <dbReference type="ARBA" id="ARBA00022448"/>
    </source>
</evidence>
<comment type="similarity">
    <text evidence="8">Belongs to the binding-protein-dependent transport system permease family.</text>
</comment>
<evidence type="ECO:0000259" key="9">
    <source>
        <dbReference type="PROSITE" id="PS50928"/>
    </source>
</evidence>
<comment type="subcellular location">
    <subcellularLocation>
        <location evidence="1">Cell inner membrane</location>
        <topology evidence="1">Multi-pass membrane protein</topology>
    </subcellularLocation>
    <subcellularLocation>
        <location evidence="8">Cell membrane</location>
        <topology evidence="8">Multi-pass membrane protein</topology>
    </subcellularLocation>
</comment>
<reference evidence="10 11" key="1">
    <citation type="journal article" date="2019" name="Int. J. Syst. Evol. Microbiol.">
        <title>The Global Catalogue of Microorganisms (GCM) 10K type strain sequencing project: providing services to taxonomists for standard genome sequencing and annotation.</title>
        <authorList>
            <consortium name="The Broad Institute Genomics Platform"/>
            <consortium name="The Broad Institute Genome Sequencing Center for Infectious Disease"/>
            <person name="Wu L."/>
            <person name="Ma J."/>
        </authorList>
    </citation>
    <scope>NUCLEOTIDE SEQUENCE [LARGE SCALE GENOMIC DNA]</scope>
    <source>
        <strain evidence="10 11">JCM 11117</strain>
    </source>
</reference>
<dbReference type="Gene3D" id="1.10.3720.10">
    <property type="entry name" value="MetI-like"/>
    <property type="match status" value="2"/>
</dbReference>
<protein>
    <submittedName>
        <fullName evidence="10">Iron ABC transporter permease</fullName>
    </submittedName>
</protein>
<evidence type="ECO:0000313" key="10">
    <source>
        <dbReference type="EMBL" id="GAA0935188.1"/>
    </source>
</evidence>
<dbReference type="EMBL" id="BAAAHP010000075">
    <property type="protein sequence ID" value="GAA0935188.1"/>
    <property type="molecule type" value="Genomic_DNA"/>
</dbReference>
<keyword evidence="3" id="KW-1003">Cell membrane</keyword>
<evidence type="ECO:0000256" key="3">
    <source>
        <dbReference type="ARBA" id="ARBA00022475"/>
    </source>
</evidence>
<keyword evidence="5 8" id="KW-0812">Transmembrane</keyword>
<feature type="transmembrane region" description="Helical" evidence="8">
    <location>
        <begin position="297"/>
        <end position="319"/>
    </location>
</feature>
<dbReference type="RefSeq" id="WP_343941640.1">
    <property type="nucleotide sequence ID" value="NZ_BAAAHP010000075.1"/>
</dbReference>
<evidence type="ECO:0000313" key="11">
    <source>
        <dbReference type="Proteomes" id="UP001499967"/>
    </source>
</evidence>
<organism evidence="10 11">
    <name type="scientific">Pseudonocardia zijingensis</name>
    <dbReference type="NCBI Taxonomy" id="153376"/>
    <lineage>
        <taxon>Bacteria</taxon>
        <taxon>Bacillati</taxon>
        <taxon>Actinomycetota</taxon>
        <taxon>Actinomycetes</taxon>
        <taxon>Pseudonocardiales</taxon>
        <taxon>Pseudonocardiaceae</taxon>
        <taxon>Pseudonocardia</taxon>
    </lineage>
</organism>
<keyword evidence="2 8" id="KW-0813">Transport</keyword>
<feature type="transmembrane region" description="Helical" evidence="8">
    <location>
        <begin position="248"/>
        <end position="266"/>
    </location>
</feature>
<dbReference type="InterPro" id="IPR000515">
    <property type="entry name" value="MetI-like"/>
</dbReference>
<feature type="domain" description="ABC transmembrane type-1" evidence="9">
    <location>
        <begin position="355"/>
        <end position="545"/>
    </location>
</feature>
<dbReference type="Pfam" id="PF00528">
    <property type="entry name" value="BPD_transp_1"/>
    <property type="match status" value="2"/>
</dbReference>
<feature type="transmembrane region" description="Helical" evidence="8">
    <location>
        <begin position="95"/>
        <end position="121"/>
    </location>
</feature>
<name>A0ABN1Q012_9PSEU</name>
<dbReference type="PROSITE" id="PS50928">
    <property type="entry name" value="ABC_TM1"/>
    <property type="match status" value="2"/>
</dbReference>
<feature type="transmembrane region" description="Helical" evidence="8">
    <location>
        <begin position="50"/>
        <end position="83"/>
    </location>
</feature>
<keyword evidence="6 8" id="KW-1133">Transmembrane helix</keyword>
<gene>
    <name evidence="10" type="ORF">GCM10009559_26470</name>
</gene>
<keyword evidence="4" id="KW-0997">Cell inner membrane</keyword>
<sequence>MGSHQWPLAIFVVVAGFVAFSVVAPSIGIFSNSVLSDDGFTLHWYRDTLLSPLVLSATVNTAIVVVGATVIAVVIGVGLAWLVSRTDLPFARWLTVIPVMPLFFPPVVGAVAWVVLLAPQAGLINAAIRSITGKTTGPFDIYNVWGVTAVVGLYITPYVYLMIANAFRQYDSSYEEAARTAGAPMLTVLWRVTLPLLRPAITAGALLAFITAIAQFSIPALIGRTGNVEVYTTLIYDMLRRYPRELEPAAVLSSIMVVVTMVVLWIQRRLLRRSARFVTMGGKGLRRTRLALGPWRWPLFACVISYVVIAVILPMFALVNLSVRTYWAPTVGFDGLTLDNFRWVFDGYNRTVESIFNSGYLSFVGATLGMLLSVLIAFIVVRGRVKGRRALDYLATFPAAVPATVLGAGLLMIYLGPPIALYGTNALLIIAYVAHLLPQGTRTATAAFQQVGSEMDEASFVCGAGWTTTFRRIVLPLVAPLIAGGWIFLFVLMTREVSASVLIASPQTPVVSIVLLDLWGNGDVPRLAAFSVVVIALCAVLTVLVQRFGHRSGAR</sequence>
<evidence type="ECO:0000256" key="5">
    <source>
        <dbReference type="ARBA" id="ARBA00022692"/>
    </source>
</evidence>
<feature type="transmembrane region" description="Helical" evidence="8">
    <location>
        <begin position="393"/>
        <end position="413"/>
    </location>
</feature>
<dbReference type="PANTHER" id="PTHR43357">
    <property type="entry name" value="INNER MEMBRANE ABC TRANSPORTER PERMEASE PROTEIN YDCV"/>
    <property type="match status" value="1"/>
</dbReference>
<proteinExistence type="inferred from homology"/>
<feature type="domain" description="ABC transmembrane type-1" evidence="9">
    <location>
        <begin position="58"/>
        <end position="267"/>
    </location>
</feature>
<comment type="caution">
    <text evidence="10">The sequence shown here is derived from an EMBL/GenBank/DDBJ whole genome shotgun (WGS) entry which is preliminary data.</text>
</comment>
<evidence type="ECO:0000256" key="8">
    <source>
        <dbReference type="RuleBase" id="RU363032"/>
    </source>
</evidence>
<dbReference type="CDD" id="cd06261">
    <property type="entry name" value="TM_PBP2"/>
    <property type="match status" value="2"/>
</dbReference>
<dbReference type="SUPFAM" id="SSF161098">
    <property type="entry name" value="MetI-like"/>
    <property type="match status" value="2"/>
</dbReference>
<dbReference type="Proteomes" id="UP001499967">
    <property type="component" value="Unassembled WGS sequence"/>
</dbReference>
<feature type="transmembrane region" description="Helical" evidence="8">
    <location>
        <begin position="473"/>
        <end position="493"/>
    </location>
</feature>
<evidence type="ECO:0000256" key="7">
    <source>
        <dbReference type="ARBA" id="ARBA00023136"/>
    </source>
</evidence>
<dbReference type="PANTHER" id="PTHR43357:SF4">
    <property type="entry name" value="INNER MEMBRANE ABC TRANSPORTER PERMEASE PROTEIN YDCV"/>
    <property type="match status" value="1"/>
</dbReference>
<feature type="transmembrane region" description="Helical" evidence="8">
    <location>
        <begin position="419"/>
        <end position="437"/>
    </location>
</feature>
<feature type="transmembrane region" description="Helical" evidence="8">
    <location>
        <begin position="360"/>
        <end position="381"/>
    </location>
</feature>
<evidence type="ECO:0000256" key="4">
    <source>
        <dbReference type="ARBA" id="ARBA00022519"/>
    </source>
</evidence>
<feature type="transmembrane region" description="Helical" evidence="8">
    <location>
        <begin position="527"/>
        <end position="545"/>
    </location>
</feature>
<dbReference type="InterPro" id="IPR035906">
    <property type="entry name" value="MetI-like_sf"/>
</dbReference>
<keyword evidence="7 8" id="KW-0472">Membrane</keyword>
<feature type="transmembrane region" description="Helical" evidence="8">
    <location>
        <begin position="200"/>
        <end position="222"/>
    </location>
</feature>
<evidence type="ECO:0000256" key="6">
    <source>
        <dbReference type="ARBA" id="ARBA00022989"/>
    </source>
</evidence>
<feature type="transmembrane region" description="Helical" evidence="8">
    <location>
        <begin position="141"/>
        <end position="163"/>
    </location>
</feature>
<feature type="transmembrane region" description="Helical" evidence="8">
    <location>
        <begin position="7"/>
        <end position="30"/>
    </location>
</feature>